<dbReference type="PANTHER" id="PTHR12911">
    <property type="entry name" value="SAD1/UNC-84-LIKE PROTEIN-RELATED"/>
    <property type="match status" value="1"/>
</dbReference>
<evidence type="ECO:0000256" key="7">
    <source>
        <dbReference type="SAM" id="Phobius"/>
    </source>
</evidence>
<evidence type="ECO:0000256" key="3">
    <source>
        <dbReference type="ARBA" id="ARBA00022989"/>
    </source>
</evidence>
<keyword evidence="4" id="KW-0175">Coiled coil</keyword>
<keyword evidence="5 7" id="KW-0472">Membrane</keyword>
<comment type="caution">
    <text evidence="9">The sequence shown here is derived from an EMBL/GenBank/DDBJ whole genome shotgun (WGS) entry which is preliminary data.</text>
</comment>
<gene>
    <name evidence="9" type="ORF">BV898_19162</name>
</gene>
<dbReference type="InterPro" id="IPR045119">
    <property type="entry name" value="SUN1-5"/>
</dbReference>
<dbReference type="Gene3D" id="2.60.120.260">
    <property type="entry name" value="Galactose-binding domain-like"/>
    <property type="match status" value="1"/>
</dbReference>
<feature type="domain" description="SUN" evidence="8">
    <location>
        <begin position="576"/>
        <end position="740"/>
    </location>
</feature>
<keyword evidence="3 7" id="KW-1133">Transmembrane helix</keyword>
<accession>A0A9X6NIG0</accession>
<feature type="compositionally biased region" description="Low complexity" evidence="6">
    <location>
        <begin position="269"/>
        <end position="280"/>
    </location>
</feature>
<evidence type="ECO:0000256" key="5">
    <source>
        <dbReference type="ARBA" id="ARBA00023136"/>
    </source>
</evidence>
<feature type="transmembrane region" description="Helical" evidence="7">
    <location>
        <begin position="366"/>
        <end position="391"/>
    </location>
</feature>
<dbReference type="FunFam" id="2.60.120.260:FF:000009">
    <property type="entry name" value="SUN domain-containing protein 1 isoform X1"/>
    <property type="match status" value="1"/>
</dbReference>
<evidence type="ECO:0000256" key="2">
    <source>
        <dbReference type="ARBA" id="ARBA00022692"/>
    </source>
</evidence>
<feature type="compositionally biased region" description="Low complexity" evidence="6">
    <location>
        <begin position="170"/>
        <end position="188"/>
    </location>
</feature>
<evidence type="ECO:0000256" key="6">
    <source>
        <dbReference type="SAM" id="MobiDB-lite"/>
    </source>
</evidence>
<evidence type="ECO:0000313" key="10">
    <source>
        <dbReference type="Proteomes" id="UP000192578"/>
    </source>
</evidence>
<protein>
    <submittedName>
        <fullName evidence="9">SUN domain-containing protein 1</fullName>
    </submittedName>
</protein>
<evidence type="ECO:0000259" key="8">
    <source>
        <dbReference type="PROSITE" id="PS51469"/>
    </source>
</evidence>
<organism evidence="9 10">
    <name type="scientific">Hypsibius exemplaris</name>
    <name type="common">Freshwater tardigrade</name>
    <dbReference type="NCBI Taxonomy" id="2072580"/>
    <lineage>
        <taxon>Eukaryota</taxon>
        <taxon>Metazoa</taxon>
        <taxon>Ecdysozoa</taxon>
        <taxon>Tardigrada</taxon>
        <taxon>Eutardigrada</taxon>
        <taxon>Parachela</taxon>
        <taxon>Hypsibioidea</taxon>
        <taxon>Hypsibiidae</taxon>
        <taxon>Hypsibius</taxon>
    </lineage>
</organism>
<keyword evidence="2 7" id="KW-0812">Transmembrane</keyword>
<dbReference type="PANTHER" id="PTHR12911:SF8">
    <property type="entry name" value="KLAROID PROTEIN-RELATED"/>
    <property type="match status" value="1"/>
</dbReference>
<feature type="region of interest" description="Disordered" evidence="6">
    <location>
        <begin position="1"/>
        <end position="23"/>
    </location>
</feature>
<dbReference type="OrthoDB" id="342281at2759"/>
<feature type="region of interest" description="Disordered" evidence="6">
    <location>
        <begin position="224"/>
        <end position="280"/>
    </location>
</feature>
<sequence>MAENSAVRRITRQSAKTAHSSSRISGKISTSSVVVENVVSSSVRREAESSRQSSGVASDGIISRADRWEDEELWNRSSQTEGILSTEGYVKTVDVLRDFRIARDSFVNSSAVQYLRNHLRESDEKAKTGFTYAAGLSYSAYGDPNQPMPNMSRYGLDHYGRYTENGYDYSGRSESSLSVSRNSSSSARGLDFSDSSRSLISTPEPSMSIRDYLTRLVKRTVTTTTTTTDHNRHDSTDLYGETDASFPGRITPESRSGNDMSERNDRSYTSTTAQAADSTADSSNMVDWNYGPVSSRTRTRTPAMASYLSTDRSSIRRVHQVEEAVSEPDRSAVEQITRRFIDIVTRNTITNTENVRLEDSRERKRGLSWCCLLPLLLFLLLLPLLGGLWWFGVPLAVREKAASAQSVIYNFYRDLSVRSAEPAKESIFIVPPIVASHNETNKTNPLPPQIIYVREPAATCPVVKTCCDDVQLVQSQVALILARLETLQRDKDVERDEWQKNRQSTDEETRRSIDELRLMLVRVEKEIVIRGQIVPQSVIERESFSLEDVRRLVVENIRRYDEDKTGEPDYALESSGATVISTRCSEDYKWGHSQLSLFGIPIPFTSWTTSPRLAIQPDMKPGQCWAFKGNQGYLVIKLTGDVHPTSFSLEHLPKNLSPTGKIDSAPKDFEVYGLVSEQGPGYILGTYTYEDNGQSLQNFQIKTKLYPEDTFSFVELRITSNHGHPEYTCLYRFRVHGLLVKRDE</sequence>
<dbReference type="InterPro" id="IPR012919">
    <property type="entry name" value="SUN_dom"/>
</dbReference>
<dbReference type="AlphaFoldDB" id="A0A9X6NIG0"/>
<dbReference type="GO" id="GO:0034993">
    <property type="term" value="C:meiotic nuclear membrane microtubule tethering complex"/>
    <property type="evidence" value="ECO:0007669"/>
    <property type="project" value="TreeGrafter"/>
</dbReference>
<comment type="subcellular location">
    <subcellularLocation>
        <location evidence="1">Membrane</location>
    </subcellularLocation>
</comment>
<evidence type="ECO:0000256" key="4">
    <source>
        <dbReference type="ARBA" id="ARBA00023054"/>
    </source>
</evidence>
<reference evidence="10" key="1">
    <citation type="submission" date="2017-01" db="EMBL/GenBank/DDBJ databases">
        <title>Comparative genomics of anhydrobiosis in the tardigrade Hypsibius dujardini.</title>
        <authorList>
            <person name="Yoshida Y."/>
            <person name="Koutsovoulos G."/>
            <person name="Laetsch D."/>
            <person name="Stevens L."/>
            <person name="Kumar S."/>
            <person name="Horikawa D."/>
            <person name="Ishino K."/>
            <person name="Komine S."/>
            <person name="Tomita M."/>
            <person name="Blaxter M."/>
            <person name="Arakawa K."/>
        </authorList>
    </citation>
    <scope>NUCLEOTIDE SEQUENCE [LARGE SCALE GENOMIC DNA]</scope>
    <source>
        <strain evidence="10">Z151</strain>
    </source>
</reference>
<dbReference type="GO" id="GO:0043495">
    <property type="term" value="F:protein-membrane adaptor activity"/>
    <property type="evidence" value="ECO:0007669"/>
    <property type="project" value="TreeGrafter"/>
</dbReference>
<feature type="compositionally biased region" description="Polar residues" evidence="6">
    <location>
        <begin position="193"/>
        <end position="204"/>
    </location>
</feature>
<keyword evidence="10" id="KW-1185">Reference proteome</keyword>
<dbReference type="Pfam" id="PF07738">
    <property type="entry name" value="Sad1_UNC"/>
    <property type="match status" value="1"/>
</dbReference>
<dbReference type="PROSITE" id="PS51469">
    <property type="entry name" value="SUN"/>
    <property type="match status" value="1"/>
</dbReference>
<proteinExistence type="predicted"/>
<name>A0A9X6NIG0_HYPEX</name>
<feature type="region of interest" description="Disordered" evidence="6">
    <location>
        <begin position="170"/>
        <end position="204"/>
    </location>
</feature>
<evidence type="ECO:0000256" key="1">
    <source>
        <dbReference type="ARBA" id="ARBA00004370"/>
    </source>
</evidence>
<dbReference type="EMBL" id="MTYJ01000455">
    <property type="protein sequence ID" value="OWA54765.1"/>
    <property type="molecule type" value="Genomic_DNA"/>
</dbReference>
<evidence type="ECO:0000313" key="9">
    <source>
        <dbReference type="EMBL" id="OWA54765.1"/>
    </source>
</evidence>
<dbReference type="Proteomes" id="UP000192578">
    <property type="component" value="Unassembled WGS sequence"/>
</dbReference>